<reference evidence="3 4" key="1">
    <citation type="journal article" date="2019" name="Int. J. Syst. Evol. Microbiol.">
        <title>The Global Catalogue of Microorganisms (GCM) 10K type strain sequencing project: providing services to taxonomists for standard genome sequencing and annotation.</title>
        <authorList>
            <consortium name="The Broad Institute Genomics Platform"/>
            <consortium name="The Broad Institute Genome Sequencing Center for Infectious Disease"/>
            <person name="Wu L."/>
            <person name="Ma J."/>
        </authorList>
    </citation>
    <scope>NUCLEOTIDE SEQUENCE [LARGE SCALE GENOMIC DNA]</scope>
    <source>
        <strain evidence="3 4">JCM 16013</strain>
    </source>
</reference>
<feature type="domain" description="PPM-type phosphatase" evidence="2">
    <location>
        <begin position="198"/>
        <end position="424"/>
    </location>
</feature>
<dbReference type="Proteomes" id="UP001499854">
    <property type="component" value="Unassembled WGS sequence"/>
</dbReference>
<name>A0ABN2QG37_9ACTN</name>
<accession>A0ABN2QG37</accession>
<keyword evidence="4" id="KW-1185">Reference proteome</keyword>
<evidence type="ECO:0000313" key="4">
    <source>
        <dbReference type="Proteomes" id="UP001499854"/>
    </source>
</evidence>
<evidence type="ECO:0000259" key="2">
    <source>
        <dbReference type="SMART" id="SM00331"/>
    </source>
</evidence>
<dbReference type="InterPro" id="IPR001932">
    <property type="entry name" value="PPM-type_phosphatase-like_dom"/>
</dbReference>
<dbReference type="EMBL" id="BAAAQM010000001">
    <property type="protein sequence ID" value="GAA1951719.1"/>
    <property type="molecule type" value="Genomic_DNA"/>
</dbReference>
<dbReference type="SMART" id="SM00331">
    <property type="entry name" value="PP2C_SIG"/>
    <property type="match status" value="1"/>
</dbReference>
<dbReference type="InterPro" id="IPR029016">
    <property type="entry name" value="GAF-like_dom_sf"/>
</dbReference>
<evidence type="ECO:0000313" key="3">
    <source>
        <dbReference type="EMBL" id="GAA1951719.1"/>
    </source>
</evidence>
<dbReference type="InterPro" id="IPR052016">
    <property type="entry name" value="Bact_Sigma-Reg"/>
</dbReference>
<evidence type="ECO:0000256" key="1">
    <source>
        <dbReference type="ARBA" id="ARBA00022801"/>
    </source>
</evidence>
<dbReference type="InterPro" id="IPR036457">
    <property type="entry name" value="PPM-type-like_dom_sf"/>
</dbReference>
<dbReference type="PANTHER" id="PTHR43156:SF2">
    <property type="entry name" value="STAGE II SPORULATION PROTEIN E"/>
    <property type="match status" value="1"/>
</dbReference>
<comment type="caution">
    <text evidence="3">The sequence shown here is derived from an EMBL/GenBank/DDBJ whole genome shotgun (WGS) entry which is preliminary data.</text>
</comment>
<dbReference type="Pfam" id="PF07228">
    <property type="entry name" value="SpoIIE"/>
    <property type="match status" value="1"/>
</dbReference>
<gene>
    <name evidence="3" type="ORF">GCM10009838_03540</name>
</gene>
<sequence length="427" mass="44465">MSSRTSRPSLSRDRPEEAVRLTILSQAGELLAGTLDRRRLAALASQLIVPRLADWVALFPPPGFQGGADHSNVSSSPAAEHLWHREERRLDALAAALADWRPPPTGGIHHTGAEWPVPVASPFGQALPIPLTARGAALGTLVLGGPGKGGFGGATLTLAVELAARIAAALDNARLYAEQLEIVRGLQRSLLPPTLPQIDGLDIGVVYEAASNSDGVHVGGDFYDVFPITPKVWGFAVGDVCGTGPEAAALTGLARHSLRLLAREGRSPVSVVERLNQAVLEEGELAGDAGRFITLLYGEVEPRPDGSAQLVMVCAGHPLPLILRQDGTVRAAANPQALLGVLPEPALYAEDVELGAGEVLLVYTDGASERRNGRRMLGDEGVAAALAGCSGMTAAGVVARVRQAVADFGSSGTRDDLALLAVRASRS</sequence>
<dbReference type="RefSeq" id="WP_344655084.1">
    <property type="nucleotide sequence ID" value="NZ_BAAAQM010000001.1"/>
</dbReference>
<dbReference type="Gene3D" id="3.60.40.10">
    <property type="entry name" value="PPM-type phosphatase domain"/>
    <property type="match status" value="1"/>
</dbReference>
<dbReference type="SUPFAM" id="SSF55781">
    <property type="entry name" value="GAF domain-like"/>
    <property type="match status" value="1"/>
</dbReference>
<organism evidence="3 4">
    <name type="scientific">Catenulispora subtropica</name>
    <dbReference type="NCBI Taxonomy" id="450798"/>
    <lineage>
        <taxon>Bacteria</taxon>
        <taxon>Bacillati</taxon>
        <taxon>Actinomycetota</taxon>
        <taxon>Actinomycetes</taxon>
        <taxon>Catenulisporales</taxon>
        <taxon>Catenulisporaceae</taxon>
        <taxon>Catenulispora</taxon>
    </lineage>
</organism>
<dbReference type="PANTHER" id="PTHR43156">
    <property type="entry name" value="STAGE II SPORULATION PROTEIN E-RELATED"/>
    <property type="match status" value="1"/>
</dbReference>
<dbReference type="Gene3D" id="3.30.450.40">
    <property type="match status" value="1"/>
</dbReference>
<keyword evidence="1" id="KW-0378">Hydrolase</keyword>
<protein>
    <recommendedName>
        <fullName evidence="2">PPM-type phosphatase domain-containing protein</fullName>
    </recommendedName>
</protein>
<proteinExistence type="predicted"/>